<evidence type="ECO:0000313" key="7">
    <source>
        <dbReference type="Proteomes" id="UP000265962"/>
    </source>
</evidence>
<gene>
    <name evidence="6" type="ORF">PROPJV5_1355</name>
</gene>
<dbReference type="InterPro" id="IPR036271">
    <property type="entry name" value="Tet_transcr_reg_TetR-rel_C_sf"/>
</dbReference>
<keyword evidence="3" id="KW-0804">Transcription</keyword>
<keyword evidence="7" id="KW-1185">Reference proteome</keyword>
<dbReference type="AlphaFoldDB" id="A0A375I134"/>
<dbReference type="PROSITE" id="PS50977">
    <property type="entry name" value="HTH_TETR_2"/>
    <property type="match status" value="1"/>
</dbReference>
<dbReference type="GO" id="GO:0003700">
    <property type="term" value="F:DNA-binding transcription factor activity"/>
    <property type="evidence" value="ECO:0007669"/>
    <property type="project" value="TreeGrafter"/>
</dbReference>
<dbReference type="PANTHER" id="PTHR30055:SF151">
    <property type="entry name" value="TRANSCRIPTIONAL REGULATORY PROTEIN"/>
    <property type="match status" value="1"/>
</dbReference>
<dbReference type="InterPro" id="IPR050109">
    <property type="entry name" value="HTH-type_TetR-like_transc_reg"/>
</dbReference>
<reference evidence="7" key="1">
    <citation type="submission" date="2018-02" db="EMBL/GenBank/DDBJ databases">
        <authorList>
            <person name="Hornung B."/>
        </authorList>
    </citation>
    <scope>NUCLEOTIDE SEQUENCE [LARGE SCALE GENOMIC DNA]</scope>
</reference>
<keyword evidence="2 4" id="KW-0238">DNA-binding</keyword>
<feature type="domain" description="HTH tetR-type" evidence="5">
    <location>
        <begin position="15"/>
        <end position="75"/>
    </location>
</feature>
<keyword evidence="6" id="KW-0371">Homeobox</keyword>
<organism evidence="6 7">
    <name type="scientific">Propionibacterium ruminifibrarum</name>
    <dbReference type="NCBI Taxonomy" id="1962131"/>
    <lineage>
        <taxon>Bacteria</taxon>
        <taxon>Bacillati</taxon>
        <taxon>Actinomycetota</taxon>
        <taxon>Actinomycetes</taxon>
        <taxon>Propionibacteriales</taxon>
        <taxon>Propionibacteriaceae</taxon>
        <taxon>Propionibacterium</taxon>
    </lineage>
</organism>
<evidence type="ECO:0000259" key="5">
    <source>
        <dbReference type="PROSITE" id="PS50977"/>
    </source>
</evidence>
<evidence type="ECO:0000256" key="2">
    <source>
        <dbReference type="ARBA" id="ARBA00023125"/>
    </source>
</evidence>
<dbReference type="SUPFAM" id="SSF48498">
    <property type="entry name" value="Tetracyclin repressor-like, C-terminal domain"/>
    <property type="match status" value="1"/>
</dbReference>
<dbReference type="InterPro" id="IPR009057">
    <property type="entry name" value="Homeodomain-like_sf"/>
</dbReference>
<protein>
    <submittedName>
        <fullName evidence="6">Homeobox domain-like</fullName>
    </submittedName>
</protein>
<proteinExistence type="predicted"/>
<dbReference type="OrthoDB" id="3819648at2"/>
<dbReference type="GO" id="GO:0000976">
    <property type="term" value="F:transcription cis-regulatory region binding"/>
    <property type="evidence" value="ECO:0007669"/>
    <property type="project" value="TreeGrafter"/>
</dbReference>
<keyword evidence="1" id="KW-0805">Transcription regulation</keyword>
<dbReference type="RefSeq" id="WP_119715519.1">
    <property type="nucleotide sequence ID" value="NZ_OMOH01000004.1"/>
</dbReference>
<dbReference type="EMBL" id="OMOH01000004">
    <property type="protein sequence ID" value="SPF68360.1"/>
    <property type="molecule type" value="Genomic_DNA"/>
</dbReference>
<evidence type="ECO:0000256" key="3">
    <source>
        <dbReference type="ARBA" id="ARBA00023163"/>
    </source>
</evidence>
<dbReference type="PRINTS" id="PR00455">
    <property type="entry name" value="HTHTETR"/>
</dbReference>
<sequence length="233" mass="25652">MNEPQGRRGGASKAPLTRQLIVDSALKLITERGFNALTMRSLAQELETGPAALYVYFKNRQSLVDTLINTVLSEVEIHNAEGDMAWDAQLEALAMRTVESLVRYPGLSAGMVGRVPSAEALLRISERYLKILLDSSHDEMTSLLAVDVLNSIVITEANEISAFEATLGKEHLYEAENVLSGLDPENFPHLSRLSHMAMIATPVERAQWAIHTFTRGLAQTSVPVQCPIKLQLD</sequence>
<evidence type="ECO:0000256" key="4">
    <source>
        <dbReference type="PROSITE-ProRule" id="PRU00335"/>
    </source>
</evidence>
<dbReference type="InterPro" id="IPR001647">
    <property type="entry name" value="HTH_TetR"/>
</dbReference>
<evidence type="ECO:0000256" key="1">
    <source>
        <dbReference type="ARBA" id="ARBA00023015"/>
    </source>
</evidence>
<dbReference type="SUPFAM" id="SSF46689">
    <property type="entry name" value="Homeodomain-like"/>
    <property type="match status" value="1"/>
</dbReference>
<name>A0A375I134_9ACTN</name>
<accession>A0A375I134</accession>
<feature type="DNA-binding region" description="H-T-H motif" evidence="4">
    <location>
        <begin position="38"/>
        <end position="57"/>
    </location>
</feature>
<dbReference type="Proteomes" id="UP000265962">
    <property type="component" value="Unassembled WGS sequence"/>
</dbReference>
<evidence type="ECO:0000313" key="6">
    <source>
        <dbReference type="EMBL" id="SPF68360.1"/>
    </source>
</evidence>
<dbReference type="Gene3D" id="1.10.357.10">
    <property type="entry name" value="Tetracycline Repressor, domain 2"/>
    <property type="match status" value="1"/>
</dbReference>
<dbReference type="GO" id="GO:0045892">
    <property type="term" value="P:negative regulation of DNA-templated transcription"/>
    <property type="evidence" value="ECO:0007669"/>
    <property type="project" value="InterPro"/>
</dbReference>
<dbReference type="PANTHER" id="PTHR30055">
    <property type="entry name" value="HTH-TYPE TRANSCRIPTIONAL REGULATOR RUTR"/>
    <property type="match status" value="1"/>
</dbReference>
<dbReference type="InterPro" id="IPR004111">
    <property type="entry name" value="Repressor_TetR_C"/>
</dbReference>
<dbReference type="Pfam" id="PF00440">
    <property type="entry name" value="TetR_N"/>
    <property type="match status" value="1"/>
</dbReference>
<dbReference type="Pfam" id="PF02909">
    <property type="entry name" value="TetR_C_1"/>
    <property type="match status" value="1"/>
</dbReference>